<evidence type="ECO:0000313" key="2">
    <source>
        <dbReference type="Proteomes" id="UP000319138"/>
    </source>
</evidence>
<accession>A0A556RGI2</accession>
<organism evidence="1 2">
    <name type="scientific">Gilliamella apicola</name>
    <dbReference type="NCBI Taxonomy" id="1196095"/>
    <lineage>
        <taxon>Bacteria</taxon>
        <taxon>Pseudomonadati</taxon>
        <taxon>Pseudomonadota</taxon>
        <taxon>Gammaproteobacteria</taxon>
        <taxon>Orbales</taxon>
        <taxon>Orbaceae</taxon>
        <taxon>Gilliamella</taxon>
    </lineage>
</organism>
<dbReference type="AlphaFoldDB" id="A0A556RGI2"/>
<dbReference type="EMBL" id="VMHL01000006">
    <property type="protein sequence ID" value="TSJ87986.1"/>
    <property type="molecule type" value="Genomic_DNA"/>
</dbReference>
<dbReference type="Proteomes" id="UP000319138">
    <property type="component" value="Unassembled WGS sequence"/>
</dbReference>
<gene>
    <name evidence="1" type="ORF">FPQ14_11630</name>
</gene>
<dbReference type="RefSeq" id="WP_144190368.1">
    <property type="nucleotide sequence ID" value="NZ_VMHL01000006.1"/>
</dbReference>
<comment type="caution">
    <text evidence="1">The sequence shown here is derived from an EMBL/GenBank/DDBJ whole genome shotgun (WGS) entry which is preliminary data.</text>
</comment>
<proteinExistence type="predicted"/>
<evidence type="ECO:0000313" key="1">
    <source>
        <dbReference type="EMBL" id="TSJ87986.1"/>
    </source>
</evidence>
<protein>
    <submittedName>
        <fullName evidence="1">Uncharacterized protein</fullName>
    </submittedName>
</protein>
<reference evidence="1 2" key="1">
    <citation type="submission" date="2019-07" db="EMBL/GenBank/DDBJ databases">
        <title>Gilliamella genomes.</title>
        <authorList>
            <person name="Zheng H."/>
        </authorList>
    </citation>
    <scope>NUCLEOTIDE SEQUENCE [LARGE SCALE GENOMIC DNA]</scope>
    <source>
        <strain evidence="1 2">W8131</strain>
    </source>
</reference>
<sequence length="165" mass="18779">MSDSTTSARLTLNLFDDVQDDLLRAHPWSFATKRVKLSPLASKPAYGFKYEFNIPSDMIRLLSIDNFYVGQNFKLEGGRILANVSALDLCYVFRNTDISTWPSDFVNAVKYELASQIAYPIAKSDTLRQTLEQKAQYKLMVAKANNAMETPSQHFKINPLLQARY</sequence>
<name>A0A556RGI2_9GAMM</name>